<keyword evidence="3" id="KW-1185">Reference proteome</keyword>
<reference evidence="2 3" key="1">
    <citation type="submission" date="2016-10" db="EMBL/GenBank/DDBJ databases">
        <authorList>
            <person name="de Groot N.N."/>
        </authorList>
    </citation>
    <scope>NUCLEOTIDE SEQUENCE [LARGE SCALE GENOMIC DNA]</scope>
    <source>
        <strain evidence="2 3">CGMCC 1.9159</strain>
    </source>
</reference>
<dbReference type="Gene3D" id="3.40.30.10">
    <property type="entry name" value="Glutaredoxin"/>
    <property type="match status" value="1"/>
</dbReference>
<gene>
    <name evidence="2" type="ORF">SAMN04488242_0966</name>
</gene>
<dbReference type="SUPFAM" id="SSF52833">
    <property type="entry name" value="Thioredoxin-like"/>
    <property type="match status" value="1"/>
</dbReference>
<dbReference type="PANTHER" id="PTHR13887:SF41">
    <property type="entry name" value="THIOREDOXIN SUPERFAMILY PROTEIN"/>
    <property type="match status" value="1"/>
</dbReference>
<dbReference type="InterPro" id="IPR036249">
    <property type="entry name" value="Thioredoxin-like_sf"/>
</dbReference>
<keyword evidence="2" id="KW-0413">Isomerase</keyword>
<dbReference type="STRING" id="686624.SAMN04488242_0966"/>
<sequence>MQIWSDIACPWCYIGKRRFEKALDGFAHRDAVNVTWRSYQLDPSLPEHDHRAEAEYLSEVKGMPRAQVGEMLAHVKEQAAGEGLDYDFDSLVVANSRKAHRLLHAAKQADAADGGTRAGRLKEALLEGHFVEGKHIGDDDTLVALGTAAGLDEATARDALASEELDARVEQDILEGHQIGVRGVPFFVFENKYGVSGAQPPELFAQALETVWSEKQPSLITLDGGSGEACGPDGC</sequence>
<organism evidence="2 3">
    <name type="scientific">Tessaracoccus oleiagri</name>
    <dbReference type="NCBI Taxonomy" id="686624"/>
    <lineage>
        <taxon>Bacteria</taxon>
        <taxon>Bacillati</taxon>
        <taxon>Actinomycetota</taxon>
        <taxon>Actinomycetes</taxon>
        <taxon>Propionibacteriales</taxon>
        <taxon>Propionibacteriaceae</taxon>
        <taxon>Tessaracoccus</taxon>
    </lineage>
</organism>
<dbReference type="InterPro" id="IPR001853">
    <property type="entry name" value="DSBA-like_thioredoxin_dom"/>
</dbReference>
<proteinExistence type="predicted"/>
<dbReference type="GO" id="GO:0016853">
    <property type="term" value="F:isomerase activity"/>
    <property type="evidence" value="ECO:0007669"/>
    <property type="project" value="UniProtKB-KW"/>
</dbReference>
<dbReference type="AlphaFoldDB" id="A0A1G9IIM0"/>
<dbReference type="GO" id="GO:0016491">
    <property type="term" value="F:oxidoreductase activity"/>
    <property type="evidence" value="ECO:0007669"/>
    <property type="project" value="InterPro"/>
</dbReference>
<dbReference type="Pfam" id="PF01323">
    <property type="entry name" value="DSBA"/>
    <property type="match status" value="1"/>
</dbReference>
<name>A0A1G9IIM0_9ACTN</name>
<dbReference type="CDD" id="cd03024">
    <property type="entry name" value="DsbA_FrnE"/>
    <property type="match status" value="1"/>
</dbReference>
<dbReference type="EMBL" id="FNGP01000001">
    <property type="protein sequence ID" value="SDL25077.1"/>
    <property type="molecule type" value="Genomic_DNA"/>
</dbReference>
<evidence type="ECO:0000313" key="2">
    <source>
        <dbReference type="EMBL" id="SDL25077.1"/>
    </source>
</evidence>
<dbReference type="PANTHER" id="PTHR13887">
    <property type="entry name" value="GLUTATHIONE S-TRANSFERASE KAPPA"/>
    <property type="match status" value="1"/>
</dbReference>
<evidence type="ECO:0000259" key="1">
    <source>
        <dbReference type="Pfam" id="PF01323"/>
    </source>
</evidence>
<feature type="domain" description="DSBA-like thioredoxin" evidence="1">
    <location>
        <begin position="2"/>
        <end position="208"/>
    </location>
</feature>
<protein>
    <submittedName>
        <fullName evidence="2">Predicted dithiol-disulfide isomerase, DsbA family</fullName>
    </submittedName>
</protein>
<evidence type="ECO:0000313" key="3">
    <source>
        <dbReference type="Proteomes" id="UP000199475"/>
    </source>
</evidence>
<dbReference type="Proteomes" id="UP000199475">
    <property type="component" value="Unassembled WGS sequence"/>
</dbReference>
<accession>A0A1G9IIM0</accession>